<feature type="non-terminal residue" evidence="1">
    <location>
        <position position="28"/>
    </location>
</feature>
<dbReference type="EMBL" id="LXQA011329607">
    <property type="protein sequence ID" value="MCI93445.1"/>
    <property type="molecule type" value="Genomic_DNA"/>
</dbReference>
<sequence length="28" mass="3137">MDTFKGTCECQMRPSAGSRVTKSWDVKS</sequence>
<evidence type="ECO:0000313" key="1">
    <source>
        <dbReference type="EMBL" id="MCI93445.1"/>
    </source>
</evidence>
<accession>A0A392W3E7</accession>
<name>A0A392W3E7_9FABA</name>
<reference evidence="1 2" key="1">
    <citation type="journal article" date="2018" name="Front. Plant Sci.">
        <title>Red Clover (Trifolium pratense) and Zigzag Clover (T. medium) - A Picture of Genomic Similarities and Differences.</title>
        <authorList>
            <person name="Dluhosova J."/>
            <person name="Istvanek J."/>
            <person name="Nedelnik J."/>
            <person name="Repkova J."/>
        </authorList>
    </citation>
    <scope>NUCLEOTIDE SEQUENCE [LARGE SCALE GENOMIC DNA]</scope>
    <source>
        <strain evidence="2">cv. 10/8</strain>
        <tissue evidence="1">Leaf</tissue>
    </source>
</reference>
<proteinExistence type="predicted"/>
<organism evidence="1 2">
    <name type="scientific">Trifolium medium</name>
    <dbReference type="NCBI Taxonomy" id="97028"/>
    <lineage>
        <taxon>Eukaryota</taxon>
        <taxon>Viridiplantae</taxon>
        <taxon>Streptophyta</taxon>
        <taxon>Embryophyta</taxon>
        <taxon>Tracheophyta</taxon>
        <taxon>Spermatophyta</taxon>
        <taxon>Magnoliopsida</taxon>
        <taxon>eudicotyledons</taxon>
        <taxon>Gunneridae</taxon>
        <taxon>Pentapetalae</taxon>
        <taxon>rosids</taxon>
        <taxon>fabids</taxon>
        <taxon>Fabales</taxon>
        <taxon>Fabaceae</taxon>
        <taxon>Papilionoideae</taxon>
        <taxon>50 kb inversion clade</taxon>
        <taxon>NPAAA clade</taxon>
        <taxon>Hologalegina</taxon>
        <taxon>IRL clade</taxon>
        <taxon>Trifolieae</taxon>
        <taxon>Trifolium</taxon>
    </lineage>
</organism>
<keyword evidence="2" id="KW-1185">Reference proteome</keyword>
<dbReference type="AlphaFoldDB" id="A0A392W3E7"/>
<dbReference type="Proteomes" id="UP000265520">
    <property type="component" value="Unassembled WGS sequence"/>
</dbReference>
<protein>
    <submittedName>
        <fullName evidence="1">Uncharacterized protein</fullName>
    </submittedName>
</protein>
<comment type="caution">
    <text evidence="1">The sequence shown here is derived from an EMBL/GenBank/DDBJ whole genome shotgun (WGS) entry which is preliminary data.</text>
</comment>
<evidence type="ECO:0000313" key="2">
    <source>
        <dbReference type="Proteomes" id="UP000265520"/>
    </source>
</evidence>